<evidence type="ECO:0000313" key="2">
    <source>
        <dbReference type="Proteomes" id="UP000887574"/>
    </source>
</evidence>
<keyword evidence="1" id="KW-1133">Transmembrane helix</keyword>
<organism evidence="2 3">
    <name type="scientific">Ditylenchus dipsaci</name>
    <dbReference type="NCBI Taxonomy" id="166011"/>
    <lineage>
        <taxon>Eukaryota</taxon>
        <taxon>Metazoa</taxon>
        <taxon>Ecdysozoa</taxon>
        <taxon>Nematoda</taxon>
        <taxon>Chromadorea</taxon>
        <taxon>Rhabditida</taxon>
        <taxon>Tylenchina</taxon>
        <taxon>Tylenchomorpha</taxon>
        <taxon>Sphaerularioidea</taxon>
        <taxon>Anguinidae</taxon>
        <taxon>Anguininae</taxon>
        <taxon>Ditylenchus</taxon>
    </lineage>
</organism>
<keyword evidence="1" id="KW-0472">Membrane</keyword>
<evidence type="ECO:0000256" key="1">
    <source>
        <dbReference type="SAM" id="Phobius"/>
    </source>
</evidence>
<keyword evidence="2" id="KW-1185">Reference proteome</keyword>
<dbReference type="AlphaFoldDB" id="A0A915DAY7"/>
<dbReference type="Proteomes" id="UP000887574">
    <property type="component" value="Unplaced"/>
</dbReference>
<evidence type="ECO:0000313" key="3">
    <source>
        <dbReference type="WBParaSite" id="jg17958"/>
    </source>
</evidence>
<accession>A0A915DAY7</accession>
<feature type="transmembrane region" description="Helical" evidence="1">
    <location>
        <begin position="21"/>
        <end position="44"/>
    </location>
</feature>
<sequence>MSASLFDNECECPEPIECSTYILWTIGMTTFLWFVLCAVVYFSFKKEPAPNNPPTPKPRPPQVVNFNISPDMGGVNFP</sequence>
<protein>
    <submittedName>
        <fullName evidence="3">ATP synthase F0 subunit 8</fullName>
    </submittedName>
</protein>
<keyword evidence="1" id="KW-0812">Transmembrane</keyword>
<reference evidence="3" key="1">
    <citation type="submission" date="2022-11" db="UniProtKB">
        <authorList>
            <consortium name="WormBaseParasite"/>
        </authorList>
    </citation>
    <scope>IDENTIFICATION</scope>
</reference>
<name>A0A915DAY7_9BILA</name>
<proteinExistence type="predicted"/>
<dbReference type="WBParaSite" id="jg17958">
    <property type="protein sequence ID" value="jg17958"/>
    <property type="gene ID" value="jg17958"/>
</dbReference>